<reference evidence="1 2" key="1">
    <citation type="journal article" date="2021" name="BMC Genomics">
        <title>Datura genome reveals duplications of psychoactive alkaloid biosynthetic genes and high mutation rate following tissue culture.</title>
        <authorList>
            <person name="Rajewski A."/>
            <person name="Carter-House D."/>
            <person name="Stajich J."/>
            <person name="Litt A."/>
        </authorList>
    </citation>
    <scope>NUCLEOTIDE SEQUENCE [LARGE SCALE GENOMIC DNA]</scope>
    <source>
        <strain evidence="1">AR-01</strain>
    </source>
</reference>
<feature type="non-terminal residue" evidence="1">
    <location>
        <position position="1"/>
    </location>
</feature>
<protein>
    <submittedName>
        <fullName evidence="1">Uncharacterized protein</fullName>
    </submittedName>
</protein>
<comment type="caution">
    <text evidence="1">The sequence shown here is derived from an EMBL/GenBank/DDBJ whole genome shotgun (WGS) entry which is preliminary data.</text>
</comment>
<feature type="non-terminal residue" evidence="1">
    <location>
        <position position="64"/>
    </location>
</feature>
<evidence type="ECO:0000313" key="2">
    <source>
        <dbReference type="Proteomes" id="UP000823775"/>
    </source>
</evidence>
<keyword evidence="2" id="KW-1185">Reference proteome</keyword>
<gene>
    <name evidence="1" type="ORF">HAX54_029697</name>
</gene>
<dbReference type="Proteomes" id="UP000823775">
    <property type="component" value="Unassembled WGS sequence"/>
</dbReference>
<organism evidence="1 2">
    <name type="scientific">Datura stramonium</name>
    <name type="common">Jimsonweed</name>
    <name type="synonym">Common thornapple</name>
    <dbReference type="NCBI Taxonomy" id="4076"/>
    <lineage>
        <taxon>Eukaryota</taxon>
        <taxon>Viridiplantae</taxon>
        <taxon>Streptophyta</taxon>
        <taxon>Embryophyta</taxon>
        <taxon>Tracheophyta</taxon>
        <taxon>Spermatophyta</taxon>
        <taxon>Magnoliopsida</taxon>
        <taxon>eudicotyledons</taxon>
        <taxon>Gunneridae</taxon>
        <taxon>Pentapetalae</taxon>
        <taxon>asterids</taxon>
        <taxon>lamiids</taxon>
        <taxon>Solanales</taxon>
        <taxon>Solanaceae</taxon>
        <taxon>Solanoideae</taxon>
        <taxon>Datureae</taxon>
        <taxon>Datura</taxon>
    </lineage>
</organism>
<evidence type="ECO:0000313" key="1">
    <source>
        <dbReference type="EMBL" id="MCD9642754.1"/>
    </source>
</evidence>
<accession>A0ABS8V7Q7</accession>
<name>A0ABS8V7Q7_DATST</name>
<proteinExistence type="predicted"/>
<dbReference type="EMBL" id="JACEIK010003696">
    <property type="protein sequence ID" value="MCD9642754.1"/>
    <property type="molecule type" value="Genomic_DNA"/>
</dbReference>
<sequence length="64" mass="6915">VSLFVVGLVLGRGEEPWCWWSAGEGVRNPVVLGRSSCNGKGRGDEAGATVWIEKRREGGVWLST</sequence>